<dbReference type="InterPro" id="IPR036749">
    <property type="entry name" value="Expansin_CBD_sf"/>
</dbReference>
<dbReference type="PANTHER" id="PTHR31692">
    <property type="entry name" value="EXPANSIN-B3"/>
    <property type="match status" value="1"/>
</dbReference>
<evidence type="ECO:0000313" key="5">
    <source>
        <dbReference type="EMBL" id="KAF5745796.1"/>
    </source>
</evidence>
<evidence type="ECO:0000259" key="3">
    <source>
        <dbReference type="PROSITE" id="PS50842"/>
    </source>
</evidence>
<feature type="chain" id="PRO_5029825362" evidence="2">
    <location>
        <begin position="18"/>
        <end position="265"/>
    </location>
</feature>
<dbReference type="Pfam" id="PF03330">
    <property type="entry name" value="DPBB_1"/>
    <property type="match status" value="1"/>
</dbReference>
<dbReference type="GO" id="GO:0009505">
    <property type="term" value="C:plant-type cell wall"/>
    <property type="evidence" value="ECO:0007669"/>
    <property type="project" value="TreeGrafter"/>
</dbReference>
<gene>
    <name evidence="5" type="ORF">HS088_TW07G01390</name>
</gene>
<dbReference type="SUPFAM" id="SSF49590">
    <property type="entry name" value="PHL pollen allergen"/>
    <property type="match status" value="1"/>
</dbReference>
<dbReference type="InterPro" id="IPR036908">
    <property type="entry name" value="RlpA-like_sf"/>
</dbReference>
<feature type="domain" description="Expansin-like EG45" evidence="3">
    <location>
        <begin position="45"/>
        <end position="149"/>
    </location>
</feature>
<accession>A0A7J7DIB2</accession>
<feature type="signal peptide" evidence="2">
    <location>
        <begin position="1"/>
        <end position="17"/>
    </location>
</feature>
<sequence>MGLFLCFLFIIISHASACNPCIKLTKASYFSKRSPLSLSYFSYAHGACDYGPIATNFYGELLAAGSPSLFNHAFGCGACFQIRCKDPVLCSGNAVQVVLTDLHHNKTADLVLSSGAFKAMAKNGKSQQLLKVGIVDVEYSRIPCEYKNHNLSVLVRGFSKRPSYLAITPVYQGGLAEITEIQIQKVNSSKWTSMKKKLGALWGVNIRQHDGPLSFKFTVTVYGSNVTFKAENVLPVHWENGGVYDTGLNLAKVGFKSCPPCTLMY</sequence>
<dbReference type="GO" id="GO:0009653">
    <property type="term" value="P:anatomical structure morphogenesis"/>
    <property type="evidence" value="ECO:0007669"/>
    <property type="project" value="UniProtKB-ARBA"/>
</dbReference>
<organism evidence="5 6">
    <name type="scientific">Tripterygium wilfordii</name>
    <name type="common">Thunder God vine</name>
    <dbReference type="NCBI Taxonomy" id="458696"/>
    <lineage>
        <taxon>Eukaryota</taxon>
        <taxon>Viridiplantae</taxon>
        <taxon>Streptophyta</taxon>
        <taxon>Embryophyta</taxon>
        <taxon>Tracheophyta</taxon>
        <taxon>Spermatophyta</taxon>
        <taxon>Magnoliopsida</taxon>
        <taxon>eudicotyledons</taxon>
        <taxon>Gunneridae</taxon>
        <taxon>Pentapetalae</taxon>
        <taxon>rosids</taxon>
        <taxon>fabids</taxon>
        <taxon>Celastrales</taxon>
        <taxon>Celastraceae</taxon>
        <taxon>Tripterygium</taxon>
    </lineage>
</organism>
<evidence type="ECO:0000256" key="2">
    <source>
        <dbReference type="SAM" id="SignalP"/>
    </source>
</evidence>
<dbReference type="PANTHER" id="PTHR31692:SF4">
    <property type="entry name" value="EXPANSIN-LIKE A1-RELATED"/>
    <property type="match status" value="1"/>
</dbReference>
<dbReference type="InterPro" id="IPR007118">
    <property type="entry name" value="Expan_Lol_pI"/>
</dbReference>
<dbReference type="InterPro" id="IPR009009">
    <property type="entry name" value="RlpA-like_DPBB"/>
</dbReference>
<dbReference type="Gene3D" id="2.60.40.760">
    <property type="entry name" value="Expansin, cellulose-binding-like domain"/>
    <property type="match status" value="1"/>
</dbReference>
<dbReference type="GO" id="GO:0005576">
    <property type="term" value="C:extracellular region"/>
    <property type="evidence" value="ECO:0007669"/>
    <property type="project" value="InterPro"/>
</dbReference>
<proteinExistence type="inferred from homology"/>
<protein>
    <submittedName>
        <fullName evidence="5">Expansin-like A2</fullName>
    </submittedName>
</protein>
<dbReference type="GO" id="GO:0009506">
    <property type="term" value="C:plasmodesma"/>
    <property type="evidence" value="ECO:0007669"/>
    <property type="project" value="TreeGrafter"/>
</dbReference>
<dbReference type="EMBL" id="JAAARO010000007">
    <property type="protein sequence ID" value="KAF5745796.1"/>
    <property type="molecule type" value="Genomic_DNA"/>
</dbReference>
<evidence type="ECO:0000313" key="6">
    <source>
        <dbReference type="Proteomes" id="UP000593562"/>
    </source>
</evidence>
<dbReference type="SUPFAM" id="SSF50685">
    <property type="entry name" value="Barwin-like endoglucanases"/>
    <property type="match status" value="1"/>
</dbReference>
<comment type="caution">
    <text evidence="5">The sequence shown here is derived from an EMBL/GenBank/DDBJ whole genome shotgun (WGS) entry which is preliminary data.</text>
</comment>
<comment type="similarity">
    <text evidence="1">Belongs to the expansin family.</text>
</comment>
<dbReference type="PRINTS" id="PR01225">
    <property type="entry name" value="EXPANSNFAMLY"/>
</dbReference>
<dbReference type="InterPro" id="IPR007117">
    <property type="entry name" value="Expansin_CBD"/>
</dbReference>
<name>A0A7J7DIB2_TRIWF</name>
<dbReference type="PROSITE" id="PS50843">
    <property type="entry name" value="EXPANSIN_CBD"/>
    <property type="match status" value="1"/>
</dbReference>
<evidence type="ECO:0000259" key="4">
    <source>
        <dbReference type="PROSITE" id="PS50843"/>
    </source>
</evidence>
<keyword evidence="6" id="KW-1185">Reference proteome</keyword>
<reference evidence="5 6" key="1">
    <citation type="journal article" date="2020" name="Nat. Commun.">
        <title>Genome of Tripterygium wilfordii and identification of cytochrome P450 involved in triptolide biosynthesis.</title>
        <authorList>
            <person name="Tu L."/>
            <person name="Su P."/>
            <person name="Zhang Z."/>
            <person name="Gao L."/>
            <person name="Wang J."/>
            <person name="Hu T."/>
            <person name="Zhou J."/>
            <person name="Zhang Y."/>
            <person name="Zhao Y."/>
            <person name="Liu Y."/>
            <person name="Song Y."/>
            <person name="Tong Y."/>
            <person name="Lu Y."/>
            <person name="Yang J."/>
            <person name="Xu C."/>
            <person name="Jia M."/>
            <person name="Peters R.J."/>
            <person name="Huang L."/>
            <person name="Gao W."/>
        </authorList>
    </citation>
    <scope>NUCLEOTIDE SEQUENCE [LARGE SCALE GENOMIC DNA]</scope>
    <source>
        <strain evidence="6">cv. XIE 37</strain>
        <tissue evidence="5">Leaf</tissue>
    </source>
</reference>
<evidence type="ECO:0000256" key="1">
    <source>
        <dbReference type="RuleBase" id="RU003460"/>
    </source>
</evidence>
<dbReference type="InterPro" id="IPR007112">
    <property type="entry name" value="Expansin/allergen_DPBB_dom"/>
</dbReference>
<keyword evidence="2" id="KW-0732">Signal</keyword>
<dbReference type="Proteomes" id="UP000593562">
    <property type="component" value="Unassembled WGS sequence"/>
</dbReference>
<dbReference type="PROSITE" id="PS50842">
    <property type="entry name" value="EXPANSIN_EG45"/>
    <property type="match status" value="1"/>
</dbReference>
<feature type="domain" description="Expansin-like CBD" evidence="4">
    <location>
        <begin position="163"/>
        <end position="246"/>
    </location>
</feature>
<dbReference type="AlphaFoldDB" id="A0A7J7DIB2"/>
<dbReference type="Gene3D" id="2.40.40.10">
    <property type="entry name" value="RlpA-like domain"/>
    <property type="match status" value="1"/>
</dbReference>
<dbReference type="Pfam" id="PF01357">
    <property type="entry name" value="Expansin_C"/>
    <property type="match status" value="1"/>
</dbReference>
<dbReference type="SMART" id="SM00837">
    <property type="entry name" value="DPBB_1"/>
    <property type="match status" value="1"/>
</dbReference>
<dbReference type="InParanoid" id="A0A7J7DIB2"/>